<name>A0AAE1K190_9FABA</name>
<sequence>MTATRIDLRPPLRVCSVFNTTVATRIISELRLKERQKEQDCVSSSPTTISMSRKRAFRFGFLSRKICELKAV</sequence>
<proteinExistence type="predicted"/>
<accession>A0AAE1K190</accession>
<reference evidence="1" key="1">
    <citation type="submission" date="2023-10" db="EMBL/GenBank/DDBJ databases">
        <title>Chromosome-level genome of the transformable northern wattle, Acacia crassicarpa.</title>
        <authorList>
            <person name="Massaro I."/>
            <person name="Sinha N.R."/>
            <person name="Poethig S."/>
            <person name="Leichty A.R."/>
        </authorList>
    </citation>
    <scope>NUCLEOTIDE SEQUENCE</scope>
    <source>
        <strain evidence="1">Acra3RX</strain>
        <tissue evidence="1">Leaf</tissue>
    </source>
</reference>
<gene>
    <name evidence="1" type="ORF">QN277_028573</name>
</gene>
<dbReference type="AlphaFoldDB" id="A0AAE1K190"/>
<dbReference type="EMBL" id="JAWXYG010000009">
    <property type="protein sequence ID" value="KAK4263104.1"/>
    <property type="molecule type" value="Genomic_DNA"/>
</dbReference>
<comment type="caution">
    <text evidence="1">The sequence shown here is derived from an EMBL/GenBank/DDBJ whole genome shotgun (WGS) entry which is preliminary data.</text>
</comment>
<protein>
    <submittedName>
        <fullName evidence="1">Uncharacterized protein</fullName>
    </submittedName>
</protein>
<evidence type="ECO:0000313" key="1">
    <source>
        <dbReference type="EMBL" id="KAK4263104.1"/>
    </source>
</evidence>
<organism evidence="1 2">
    <name type="scientific">Acacia crassicarpa</name>
    <name type="common">northern wattle</name>
    <dbReference type="NCBI Taxonomy" id="499986"/>
    <lineage>
        <taxon>Eukaryota</taxon>
        <taxon>Viridiplantae</taxon>
        <taxon>Streptophyta</taxon>
        <taxon>Embryophyta</taxon>
        <taxon>Tracheophyta</taxon>
        <taxon>Spermatophyta</taxon>
        <taxon>Magnoliopsida</taxon>
        <taxon>eudicotyledons</taxon>
        <taxon>Gunneridae</taxon>
        <taxon>Pentapetalae</taxon>
        <taxon>rosids</taxon>
        <taxon>fabids</taxon>
        <taxon>Fabales</taxon>
        <taxon>Fabaceae</taxon>
        <taxon>Caesalpinioideae</taxon>
        <taxon>mimosoid clade</taxon>
        <taxon>Acacieae</taxon>
        <taxon>Acacia</taxon>
    </lineage>
</organism>
<evidence type="ECO:0000313" key="2">
    <source>
        <dbReference type="Proteomes" id="UP001293593"/>
    </source>
</evidence>
<keyword evidence="2" id="KW-1185">Reference proteome</keyword>
<dbReference type="Proteomes" id="UP001293593">
    <property type="component" value="Unassembled WGS sequence"/>
</dbReference>